<dbReference type="Pfam" id="PF01582">
    <property type="entry name" value="TIR"/>
    <property type="match status" value="1"/>
</dbReference>
<dbReference type="InterPro" id="IPR035897">
    <property type="entry name" value="Toll_tir_struct_dom_sf"/>
</dbReference>
<reference evidence="2" key="1">
    <citation type="submission" date="2020-09" db="EMBL/GenBank/DDBJ databases">
        <title>Genome-Enabled Discovery of Anthraquinone Biosynthesis in Senna tora.</title>
        <authorList>
            <person name="Kang S.-H."/>
            <person name="Pandey R.P."/>
            <person name="Lee C.-M."/>
            <person name="Sim J.-S."/>
            <person name="Jeong J.-T."/>
            <person name="Choi B.-S."/>
            <person name="Jung M."/>
            <person name="Ginzburg D."/>
            <person name="Zhao K."/>
            <person name="Won S.Y."/>
            <person name="Oh T.-J."/>
            <person name="Yu Y."/>
            <person name="Kim N.-H."/>
            <person name="Lee O.R."/>
            <person name="Lee T.-H."/>
            <person name="Bashyal P."/>
            <person name="Kim T.-S."/>
            <person name="Lee W.-H."/>
            <person name="Kawkins C."/>
            <person name="Kim C.-K."/>
            <person name="Kim J.S."/>
            <person name="Ahn B.O."/>
            <person name="Rhee S.Y."/>
            <person name="Sohng J.K."/>
        </authorList>
    </citation>
    <scope>NUCLEOTIDE SEQUENCE</scope>
    <source>
        <tissue evidence="2">Leaf</tissue>
    </source>
</reference>
<dbReference type="EMBL" id="JAAIUW010000001">
    <property type="protein sequence ID" value="KAF7845084.1"/>
    <property type="molecule type" value="Genomic_DNA"/>
</dbReference>
<protein>
    <submittedName>
        <fullName evidence="2">TMV resistance protein N-like</fullName>
    </submittedName>
</protein>
<comment type="caution">
    <text evidence="2">The sequence shown here is derived from an EMBL/GenBank/DDBJ whole genome shotgun (WGS) entry which is preliminary data.</text>
</comment>
<dbReference type="AlphaFoldDB" id="A0A835CJY0"/>
<evidence type="ECO:0000259" key="1">
    <source>
        <dbReference type="SMART" id="SM00255"/>
    </source>
</evidence>
<proteinExistence type="predicted"/>
<dbReference type="InterPro" id="IPR000157">
    <property type="entry name" value="TIR_dom"/>
</dbReference>
<dbReference type="Gene3D" id="3.40.50.10140">
    <property type="entry name" value="Toll/interleukin-1 receptor homology (TIR) domain"/>
    <property type="match status" value="1"/>
</dbReference>
<dbReference type="Proteomes" id="UP000634136">
    <property type="component" value="Unassembled WGS sequence"/>
</dbReference>
<dbReference type="GO" id="GO:0007165">
    <property type="term" value="P:signal transduction"/>
    <property type="evidence" value="ECO:0007669"/>
    <property type="project" value="InterPro"/>
</dbReference>
<sequence>MPFLLRSFSRGLYAKSSEKLEAIPSKSENSGTKVEALIASHDPIHIAGSTDFSAELEAGPSASQISCTKAPALIGFHDSVHIAESRNLMNSLIIQVGGVNKVNHILLESILQGWREGEFDDDSLPGDNYPVWLTFKGEASSVYFRVPQVINCNLRGMILCIVYSSTLHTMASVFPDSFLIQNYTKATIDVYKQDVAATDDEQWKSILSNLEPCHEVEVTVAFGLTQMSPSLEYSSSSESDGSICDVFLAYATGCNTISSFQNSLRYIAVDTFIIDDHEWTVDSLFEDIKWSKIVVIIFTEKFVDSPLSLMVFEAIMRCHRNTNKVVFAVFWRETNGNNEVMRVVRFEDEFQRLIARTDDEEQLRWRSAAVGAVVKCSWEVSTSTVG</sequence>
<keyword evidence="3" id="KW-1185">Reference proteome</keyword>
<accession>A0A835CJY0</accession>
<feature type="domain" description="TIR" evidence="1">
    <location>
        <begin position="243"/>
        <end position="375"/>
    </location>
</feature>
<dbReference type="SMART" id="SM00255">
    <property type="entry name" value="TIR"/>
    <property type="match status" value="1"/>
</dbReference>
<evidence type="ECO:0000313" key="2">
    <source>
        <dbReference type="EMBL" id="KAF7845084.1"/>
    </source>
</evidence>
<dbReference type="SUPFAM" id="SSF52200">
    <property type="entry name" value="Toll/Interleukin receptor TIR domain"/>
    <property type="match status" value="1"/>
</dbReference>
<gene>
    <name evidence="2" type="ORF">G2W53_001989</name>
</gene>
<evidence type="ECO:0000313" key="3">
    <source>
        <dbReference type="Proteomes" id="UP000634136"/>
    </source>
</evidence>
<organism evidence="2 3">
    <name type="scientific">Senna tora</name>
    <dbReference type="NCBI Taxonomy" id="362788"/>
    <lineage>
        <taxon>Eukaryota</taxon>
        <taxon>Viridiplantae</taxon>
        <taxon>Streptophyta</taxon>
        <taxon>Embryophyta</taxon>
        <taxon>Tracheophyta</taxon>
        <taxon>Spermatophyta</taxon>
        <taxon>Magnoliopsida</taxon>
        <taxon>eudicotyledons</taxon>
        <taxon>Gunneridae</taxon>
        <taxon>Pentapetalae</taxon>
        <taxon>rosids</taxon>
        <taxon>fabids</taxon>
        <taxon>Fabales</taxon>
        <taxon>Fabaceae</taxon>
        <taxon>Caesalpinioideae</taxon>
        <taxon>Cassia clade</taxon>
        <taxon>Senna</taxon>
    </lineage>
</organism>
<name>A0A835CJY0_9FABA</name>